<comment type="caution">
    <text evidence="2">The sequence shown here is derived from an EMBL/GenBank/DDBJ whole genome shotgun (WGS) entry which is preliminary data.</text>
</comment>
<dbReference type="OrthoDB" id="7574139at2"/>
<reference evidence="2 3" key="1">
    <citation type="submission" date="2018-09" db="EMBL/GenBank/DDBJ databases">
        <title>Sphingomonas sp. DAC4.</title>
        <authorList>
            <person name="Seo T."/>
        </authorList>
    </citation>
    <scope>NUCLEOTIDE SEQUENCE [LARGE SCALE GENOMIC DNA]</scope>
    <source>
        <strain evidence="2 3">DAC4</strain>
    </source>
</reference>
<evidence type="ECO:0000313" key="2">
    <source>
        <dbReference type="EMBL" id="RIX32284.1"/>
    </source>
</evidence>
<dbReference type="Proteomes" id="UP000285023">
    <property type="component" value="Unassembled WGS sequence"/>
</dbReference>
<protein>
    <submittedName>
        <fullName evidence="2">Uncharacterized protein</fullName>
    </submittedName>
</protein>
<name>A0A418Q339_9SPHN</name>
<evidence type="ECO:0000313" key="3">
    <source>
        <dbReference type="Proteomes" id="UP000285023"/>
    </source>
</evidence>
<dbReference type="EMBL" id="QXTF01000001">
    <property type="protein sequence ID" value="RIX32284.1"/>
    <property type="molecule type" value="Genomic_DNA"/>
</dbReference>
<keyword evidence="1" id="KW-0812">Transmembrane</keyword>
<keyword evidence="3" id="KW-1185">Reference proteome</keyword>
<sequence>MSYQQSSYDPNAYEQPGPPIKPYNWVQWTGVGFIAVGIVILLAYLAGRAGLIDPVINRIQPAIFLPFLGTMLINSRRAPSVPVTTEQRERNRRVLVITLIVCATVIGGAALVEYTGA</sequence>
<dbReference type="AlphaFoldDB" id="A0A418Q339"/>
<gene>
    <name evidence="2" type="ORF">D3M59_04810</name>
</gene>
<proteinExistence type="predicted"/>
<keyword evidence="1" id="KW-1133">Transmembrane helix</keyword>
<evidence type="ECO:0000256" key="1">
    <source>
        <dbReference type="SAM" id="Phobius"/>
    </source>
</evidence>
<feature type="transmembrane region" description="Helical" evidence="1">
    <location>
        <begin position="94"/>
        <end position="112"/>
    </location>
</feature>
<dbReference type="RefSeq" id="WP_119532079.1">
    <property type="nucleotide sequence ID" value="NZ_QXTF01000001.1"/>
</dbReference>
<accession>A0A418Q339</accession>
<keyword evidence="1" id="KW-0472">Membrane</keyword>
<organism evidence="2 3">
    <name type="scientific">Sphingomonas edaphi</name>
    <dbReference type="NCBI Taxonomy" id="2315689"/>
    <lineage>
        <taxon>Bacteria</taxon>
        <taxon>Pseudomonadati</taxon>
        <taxon>Pseudomonadota</taxon>
        <taxon>Alphaproteobacteria</taxon>
        <taxon>Sphingomonadales</taxon>
        <taxon>Sphingomonadaceae</taxon>
        <taxon>Sphingomonas</taxon>
    </lineage>
</organism>
<feature type="transmembrane region" description="Helical" evidence="1">
    <location>
        <begin position="25"/>
        <end position="46"/>
    </location>
</feature>